<dbReference type="EMBL" id="CP096983">
    <property type="protein sequence ID" value="URZ10133.1"/>
    <property type="molecule type" value="Genomic_DNA"/>
</dbReference>
<evidence type="ECO:0000256" key="1">
    <source>
        <dbReference type="HAMAP-Rule" id="MF_01054"/>
    </source>
</evidence>
<dbReference type="InterPro" id="IPR045865">
    <property type="entry name" value="ACT-like_dom_sf"/>
</dbReference>
<dbReference type="Gene3D" id="3.30.70.260">
    <property type="match status" value="1"/>
</dbReference>
<comment type="similarity">
    <text evidence="1">Belongs to the UPF0237 family.</text>
</comment>
<sequence>MKAIITVIGKDKVGIISGVSSILAEMKINILDISQTIMQEYFTMIMLTDLSSASVSFDKVKTELDEKGKKLGVSIKIQDEGIFNSMNRV</sequence>
<dbReference type="AlphaFoldDB" id="A0A1S8L8H9"/>
<dbReference type="FunFam" id="3.30.70.260:FF:000032">
    <property type="entry name" value="UPF0237 protein SP_0238"/>
    <property type="match status" value="1"/>
</dbReference>
<keyword evidence="3" id="KW-1185">Reference proteome</keyword>
<dbReference type="SUPFAM" id="SSF55021">
    <property type="entry name" value="ACT-like"/>
    <property type="match status" value="1"/>
</dbReference>
<dbReference type="Pfam" id="PF13740">
    <property type="entry name" value="ACT_6"/>
    <property type="match status" value="1"/>
</dbReference>
<proteinExistence type="inferred from homology"/>
<reference evidence="2 3" key="1">
    <citation type="submission" date="2022-04" db="EMBL/GenBank/DDBJ databases">
        <title>Genome sequence of C. roseum typestrain.</title>
        <authorList>
            <person name="Poehlein A."/>
            <person name="Schoch T."/>
            <person name="Duerre P."/>
            <person name="Daniel R."/>
        </authorList>
    </citation>
    <scope>NUCLEOTIDE SEQUENCE [LARGE SCALE GENOMIC DNA]</scope>
    <source>
        <strain evidence="2 3">DSM 7320</strain>
    </source>
</reference>
<organism evidence="2 3">
    <name type="scientific">Clostridium felsineum</name>
    <dbReference type="NCBI Taxonomy" id="36839"/>
    <lineage>
        <taxon>Bacteria</taxon>
        <taxon>Bacillati</taxon>
        <taxon>Bacillota</taxon>
        <taxon>Clostridia</taxon>
        <taxon>Eubacteriales</taxon>
        <taxon>Clostridiaceae</taxon>
        <taxon>Clostridium</taxon>
    </lineage>
</organism>
<dbReference type="RefSeq" id="WP_077834299.1">
    <property type="nucleotide sequence ID" value="NZ_CP096983.1"/>
</dbReference>
<evidence type="ECO:0000313" key="2">
    <source>
        <dbReference type="EMBL" id="URZ10133.1"/>
    </source>
</evidence>
<dbReference type="CDD" id="cd04872">
    <property type="entry name" value="ACT_1ZPV"/>
    <property type="match status" value="1"/>
</dbReference>
<accession>A0A1S8L8H9</accession>
<protein>
    <recommendedName>
        <fullName evidence="1">UPF0237 protein CROST_008410</fullName>
    </recommendedName>
</protein>
<gene>
    <name evidence="2" type="ORF">CROST_008410</name>
</gene>
<dbReference type="PANTHER" id="PTHR34875">
    <property type="entry name" value="UPF0237 PROTEIN MJ1558"/>
    <property type="match status" value="1"/>
</dbReference>
<name>A0A1S8L8H9_9CLOT</name>
<dbReference type="InterPro" id="IPR050990">
    <property type="entry name" value="UPF0237/GcvR_regulator"/>
</dbReference>
<evidence type="ECO:0000313" key="3">
    <source>
        <dbReference type="Proteomes" id="UP000190951"/>
    </source>
</evidence>
<dbReference type="InterPro" id="IPR022986">
    <property type="entry name" value="UPF0237_ACT"/>
</dbReference>
<dbReference type="NCBIfam" id="NF001220">
    <property type="entry name" value="PRK00194.1"/>
    <property type="match status" value="1"/>
</dbReference>
<dbReference type="KEGG" id="crw:CROST_008410"/>
<dbReference type="Proteomes" id="UP000190951">
    <property type="component" value="Chromosome"/>
</dbReference>
<dbReference type="STRING" id="84029.CROST_17260"/>
<dbReference type="InterPro" id="IPR002912">
    <property type="entry name" value="ACT_dom"/>
</dbReference>
<dbReference type="HAMAP" id="MF_01054">
    <property type="entry name" value="UPF0237"/>
    <property type="match status" value="1"/>
</dbReference>
<dbReference type="PROSITE" id="PS51671">
    <property type="entry name" value="ACT"/>
    <property type="match status" value="1"/>
</dbReference>
<dbReference type="PANTHER" id="PTHR34875:SF6">
    <property type="entry name" value="UPF0237 PROTEIN MJ1558"/>
    <property type="match status" value="1"/>
</dbReference>